<evidence type="ECO:0000313" key="3">
    <source>
        <dbReference type="Proteomes" id="UP000887116"/>
    </source>
</evidence>
<organism evidence="2 3">
    <name type="scientific">Trichonephila clavata</name>
    <name type="common">Joro spider</name>
    <name type="synonym">Nephila clavata</name>
    <dbReference type="NCBI Taxonomy" id="2740835"/>
    <lineage>
        <taxon>Eukaryota</taxon>
        <taxon>Metazoa</taxon>
        <taxon>Ecdysozoa</taxon>
        <taxon>Arthropoda</taxon>
        <taxon>Chelicerata</taxon>
        <taxon>Arachnida</taxon>
        <taxon>Araneae</taxon>
        <taxon>Araneomorphae</taxon>
        <taxon>Entelegynae</taxon>
        <taxon>Araneoidea</taxon>
        <taxon>Nephilidae</taxon>
        <taxon>Trichonephila</taxon>
    </lineage>
</organism>
<keyword evidence="3" id="KW-1185">Reference proteome</keyword>
<protein>
    <submittedName>
        <fullName evidence="2">Uncharacterized protein</fullName>
    </submittedName>
</protein>
<accession>A0A8X6FHY7</accession>
<feature type="region of interest" description="Disordered" evidence="1">
    <location>
        <begin position="61"/>
        <end position="87"/>
    </location>
</feature>
<gene>
    <name evidence="2" type="ORF">TNCT_340951</name>
</gene>
<sequence length="87" mass="10026">MKKAEGDSYGILLQDTRNRVPNKNGRSRKIIYHKGFEGKQAIEMKLQSSRDMQGLKEKIKISDIRNKRNPHTTSSGPEFIHPKHPVK</sequence>
<reference evidence="2" key="1">
    <citation type="submission" date="2020-07" db="EMBL/GenBank/DDBJ databases">
        <title>Multicomponent nature underlies the extraordinary mechanical properties of spider dragline silk.</title>
        <authorList>
            <person name="Kono N."/>
            <person name="Nakamura H."/>
            <person name="Mori M."/>
            <person name="Yoshida Y."/>
            <person name="Ohtoshi R."/>
            <person name="Malay A.D."/>
            <person name="Moran D.A.P."/>
            <person name="Tomita M."/>
            <person name="Numata K."/>
            <person name="Arakawa K."/>
        </authorList>
    </citation>
    <scope>NUCLEOTIDE SEQUENCE</scope>
</reference>
<evidence type="ECO:0000313" key="2">
    <source>
        <dbReference type="EMBL" id="GFQ80648.1"/>
    </source>
</evidence>
<dbReference type="EMBL" id="BMAO01002424">
    <property type="protein sequence ID" value="GFQ80648.1"/>
    <property type="molecule type" value="Genomic_DNA"/>
</dbReference>
<evidence type="ECO:0000256" key="1">
    <source>
        <dbReference type="SAM" id="MobiDB-lite"/>
    </source>
</evidence>
<proteinExistence type="predicted"/>
<name>A0A8X6FHY7_TRICU</name>
<dbReference type="AlphaFoldDB" id="A0A8X6FHY7"/>
<comment type="caution">
    <text evidence="2">The sequence shown here is derived from an EMBL/GenBank/DDBJ whole genome shotgun (WGS) entry which is preliminary data.</text>
</comment>
<dbReference type="Proteomes" id="UP000887116">
    <property type="component" value="Unassembled WGS sequence"/>
</dbReference>